<dbReference type="EMBL" id="VSSQ01075890">
    <property type="protein sequence ID" value="MPN26389.1"/>
    <property type="molecule type" value="Genomic_DNA"/>
</dbReference>
<sequence>MGIELPSDKNLTEHIFSCYLFTSELYESVAKIYEASRRHAFRELFITYRNPFFISWRVVVNCKGYHVSFMEHNRLFSKLTYADFWAWKVCEDCNCPAQFVCNLADSSDDFSMALEVSMREVNPCHVHACKHKLF</sequence>
<protein>
    <submittedName>
        <fullName evidence="1">Uncharacterized protein</fullName>
    </submittedName>
</protein>
<proteinExistence type="predicted"/>
<name>A0A645GKL0_9ZZZZ</name>
<dbReference type="AlphaFoldDB" id="A0A645GKL0"/>
<accession>A0A645GKL0</accession>
<organism evidence="1">
    <name type="scientific">bioreactor metagenome</name>
    <dbReference type="NCBI Taxonomy" id="1076179"/>
    <lineage>
        <taxon>unclassified sequences</taxon>
        <taxon>metagenomes</taxon>
        <taxon>ecological metagenomes</taxon>
    </lineage>
</organism>
<gene>
    <name evidence="1" type="ORF">SDC9_173813</name>
</gene>
<comment type="caution">
    <text evidence="1">The sequence shown here is derived from an EMBL/GenBank/DDBJ whole genome shotgun (WGS) entry which is preliminary data.</text>
</comment>
<evidence type="ECO:0000313" key="1">
    <source>
        <dbReference type="EMBL" id="MPN26389.1"/>
    </source>
</evidence>
<reference evidence="1" key="1">
    <citation type="submission" date="2019-08" db="EMBL/GenBank/DDBJ databases">
        <authorList>
            <person name="Kucharzyk K."/>
            <person name="Murdoch R.W."/>
            <person name="Higgins S."/>
            <person name="Loffler F."/>
        </authorList>
    </citation>
    <scope>NUCLEOTIDE SEQUENCE</scope>
</reference>